<evidence type="ECO:0000313" key="2">
    <source>
        <dbReference type="EMBL" id="MBW0477371.1"/>
    </source>
</evidence>
<keyword evidence="3" id="KW-1185">Reference proteome</keyword>
<proteinExistence type="predicted"/>
<comment type="caution">
    <text evidence="2">The sequence shown here is derived from an EMBL/GenBank/DDBJ whole genome shotgun (WGS) entry which is preliminary data.</text>
</comment>
<feature type="compositionally biased region" description="Acidic residues" evidence="1">
    <location>
        <begin position="172"/>
        <end position="189"/>
    </location>
</feature>
<gene>
    <name evidence="2" type="ORF">O181_017086</name>
</gene>
<dbReference type="AlphaFoldDB" id="A0A9Q3GRN5"/>
<dbReference type="EMBL" id="AVOT02004783">
    <property type="protein sequence ID" value="MBW0477371.1"/>
    <property type="molecule type" value="Genomic_DNA"/>
</dbReference>
<sequence length="189" mass="20620">MHDPTGILSKTFGNFHPSITKSAINGFIHHYASCFTSTLMVPTSDVYSRIPSSHKGIISSRKFIKSQGQVLLPNTNDSIKHVKIIPAQHSPPERQTRSHTRAQAVLTSTPRATIDGTPEATLRTHLYRGLNMKGAAPSRKKGREPRRSSSFSGVVGAFPGISRITFKGPGEVGEEEEENSVEEEQSDGI</sequence>
<evidence type="ECO:0000313" key="3">
    <source>
        <dbReference type="Proteomes" id="UP000765509"/>
    </source>
</evidence>
<reference evidence="2" key="1">
    <citation type="submission" date="2021-03" db="EMBL/GenBank/DDBJ databases">
        <title>Draft genome sequence of rust myrtle Austropuccinia psidii MF-1, a brazilian biotype.</title>
        <authorList>
            <person name="Quecine M.C."/>
            <person name="Pachon D.M.R."/>
            <person name="Bonatelli M.L."/>
            <person name="Correr F.H."/>
            <person name="Franceschini L.M."/>
            <person name="Leite T.F."/>
            <person name="Margarido G.R.A."/>
            <person name="Almeida C.A."/>
            <person name="Ferrarezi J.A."/>
            <person name="Labate C.A."/>
        </authorList>
    </citation>
    <scope>NUCLEOTIDE SEQUENCE</scope>
    <source>
        <strain evidence="2">MF-1</strain>
    </source>
</reference>
<accession>A0A9Q3GRN5</accession>
<organism evidence="2 3">
    <name type="scientific">Austropuccinia psidii MF-1</name>
    <dbReference type="NCBI Taxonomy" id="1389203"/>
    <lineage>
        <taxon>Eukaryota</taxon>
        <taxon>Fungi</taxon>
        <taxon>Dikarya</taxon>
        <taxon>Basidiomycota</taxon>
        <taxon>Pucciniomycotina</taxon>
        <taxon>Pucciniomycetes</taxon>
        <taxon>Pucciniales</taxon>
        <taxon>Sphaerophragmiaceae</taxon>
        <taxon>Austropuccinia</taxon>
    </lineage>
</organism>
<evidence type="ECO:0000256" key="1">
    <source>
        <dbReference type="SAM" id="MobiDB-lite"/>
    </source>
</evidence>
<protein>
    <submittedName>
        <fullName evidence="2">Uncharacterized protein</fullName>
    </submittedName>
</protein>
<name>A0A9Q3GRN5_9BASI</name>
<dbReference type="Proteomes" id="UP000765509">
    <property type="component" value="Unassembled WGS sequence"/>
</dbReference>
<feature type="region of interest" description="Disordered" evidence="1">
    <location>
        <begin position="131"/>
        <end position="189"/>
    </location>
</feature>